<name>A0A9P6N946_9BASI</name>
<dbReference type="Proteomes" id="UP000886653">
    <property type="component" value="Unassembled WGS sequence"/>
</dbReference>
<gene>
    <name evidence="2" type="ORF">CROQUDRAFT_101152</name>
</gene>
<evidence type="ECO:0000313" key="3">
    <source>
        <dbReference type="Proteomes" id="UP000886653"/>
    </source>
</evidence>
<feature type="region of interest" description="Disordered" evidence="1">
    <location>
        <begin position="82"/>
        <end position="143"/>
    </location>
</feature>
<dbReference type="EMBL" id="MU167533">
    <property type="protein sequence ID" value="KAG0139713.1"/>
    <property type="molecule type" value="Genomic_DNA"/>
</dbReference>
<sequence length="143" mass="16201">MSRHMSGILAVTDISALFSTADNHDFEDVEDTTEIDRYVARISRKGVMDVRHDRHTKVYLIPDDLTRHVLLSARNMQTWAHGVIDPDQPGVTEDSPPSSMRLKTSEQHRPKRQRVSAVGFDIPDINEGPITPRSTPECQTKRV</sequence>
<organism evidence="2 3">
    <name type="scientific">Cronartium quercuum f. sp. fusiforme G11</name>
    <dbReference type="NCBI Taxonomy" id="708437"/>
    <lineage>
        <taxon>Eukaryota</taxon>
        <taxon>Fungi</taxon>
        <taxon>Dikarya</taxon>
        <taxon>Basidiomycota</taxon>
        <taxon>Pucciniomycotina</taxon>
        <taxon>Pucciniomycetes</taxon>
        <taxon>Pucciniales</taxon>
        <taxon>Coleosporiaceae</taxon>
        <taxon>Cronartium</taxon>
    </lineage>
</organism>
<keyword evidence="3" id="KW-1185">Reference proteome</keyword>
<evidence type="ECO:0000313" key="2">
    <source>
        <dbReference type="EMBL" id="KAG0139713.1"/>
    </source>
</evidence>
<proteinExistence type="predicted"/>
<accession>A0A9P6N946</accession>
<comment type="caution">
    <text evidence="2">The sequence shown here is derived from an EMBL/GenBank/DDBJ whole genome shotgun (WGS) entry which is preliminary data.</text>
</comment>
<reference evidence="2" key="1">
    <citation type="submission" date="2013-11" db="EMBL/GenBank/DDBJ databases">
        <title>Genome sequence of the fusiform rust pathogen reveals effectors for host alternation and coevolution with pine.</title>
        <authorList>
            <consortium name="DOE Joint Genome Institute"/>
            <person name="Smith K."/>
            <person name="Pendleton A."/>
            <person name="Kubisiak T."/>
            <person name="Anderson C."/>
            <person name="Salamov A."/>
            <person name="Aerts A."/>
            <person name="Riley R."/>
            <person name="Clum A."/>
            <person name="Lindquist E."/>
            <person name="Ence D."/>
            <person name="Campbell M."/>
            <person name="Kronenberg Z."/>
            <person name="Feau N."/>
            <person name="Dhillon B."/>
            <person name="Hamelin R."/>
            <person name="Burleigh J."/>
            <person name="Smith J."/>
            <person name="Yandell M."/>
            <person name="Nelson C."/>
            <person name="Grigoriev I."/>
            <person name="Davis J."/>
        </authorList>
    </citation>
    <scope>NUCLEOTIDE SEQUENCE</scope>
    <source>
        <strain evidence="2">G11</strain>
    </source>
</reference>
<evidence type="ECO:0000256" key="1">
    <source>
        <dbReference type="SAM" id="MobiDB-lite"/>
    </source>
</evidence>
<feature type="compositionally biased region" description="Polar residues" evidence="1">
    <location>
        <begin position="132"/>
        <end position="143"/>
    </location>
</feature>
<protein>
    <submittedName>
        <fullName evidence="2">Uncharacterized protein</fullName>
    </submittedName>
</protein>
<dbReference type="AlphaFoldDB" id="A0A9P6N946"/>